<evidence type="ECO:0000313" key="1">
    <source>
        <dbReference type="EMBL" id="EEP29474.1"/>
    </source>
</evidence>
<keyword evidence="2" id="KW-1185">Reference proteome</keyword>
<dbReference type="HOGENOM" id="CLU_111455_0_0_9"/>
<dbReference type="EMBL" id="ACIP02000001">
    <property type="protein sequence ID" value="EEP29474.1"/>
    <property type="molecule type" value="Genomic_DNA"/>
</dbReference>
<accession>C4GA27</accession>
<protein>
    <submittedName>
        <fullName evidence="1">Uncharacterized protein</fullName>
    </submittedName>
</protein>
<evidence type="ECO:0000313" key="2">
    <source>
        <dbReference type="Proteomes" id="UP000003494"/>
    </source>
</evidence>
<sequence length="222" mass="25007">MNADAFSDKQQLERNTMSATLGPIHYWMYDKIRLREELIASLVDLAKRRNYDEDPDGFPLESYARRELPPIEKALDLSQIHASLSGQIDGVERRYAKLITSLLRQDPARLASIRECVRAFGSAHPVSAVNPTMAFQGMNDVLLDGMPCDHAIQIREQSEDQVSFSLVEDLHGPFWEEEGGDRDIFYLLRGELVNAMLAVSGYRLYSDGDGSYHIAQAASLRS</sequence>
<comment type="caution">
    <text evidence="1">The sequence shown here is derived from an EMBL/GenBank/DDBJ whole genome shotgun (WGS) entry which is preliminary data.</text>
</comment>
<gene>
    <name evidence="1" type="ORF">GCWU000342_00832</name>
</gene>
<organism evidence="1 2">
    <name type="scientific">Shuttleworthella satelles DSM 14600</name>
    <dbReference type="NCBI Taxonomy" id="626523"/>
    <lineage>
        <taxon>Bacteria</taxon>
        <taxon>Bacillati</taxon>
        <taxon>Bacillota</taxon>
        <taxon>Clostridia</taxon>
        <taxon>Lachnospirales</taxon>
        <taxon>Lachnospiraceae</taxon>
        <taxon>Shuttleworthella</taxon>
    </lineage>
</organism>
<proteinExistence type="predicted"/>
<dbReference type="Proteomes" id="UP000003494">
    <property type="component" value="Unassembled WGS sequence"/>
</dbReference>
<dbReference type="RefSeq" id="WP_006905862.1">
    <property type="nucleotide sequence ID" value="NZ_GG665866.1"/>
</dbReference>
<dbReference type="STRING" id="626523.GCWU000342_00832"/>
<reference evidence="1" key="1">
    <citation type="submission" date="2009-04" db="EMBL/GenBank/DDBJ databases">
        <authorList>
            <person name="Weinstock G."/>
            <person name="Sodergren E."/>
            <person name="Clifton S."/>
            <person name="Fulton L."/>
            <person name="Fulton B."/>
            <person name="Courtney L."/>
            <person name="Fronick C."/>
            <person name="Harrison M."/>
            <person name="Strong C."/>
            <person name="Farmer C."/>
            <person name="Delahaunty K."/>
            <person name="Markovic C."/>
            <person name="Hall O."/>
            <person name="Minx P."/>
            <person name="Tomlinson C."/>
            <person name="Mitreva M."/>
            <person name="Nelson J."/>
            <person name="Hou S."/>
            <person name="Wollam A."/>
            <person name="Pepin K.H."/>
            <person name="Johnson M."/>
            <person name="Bhonagiri V."/>
            <person name="Nash W.E."/>
            <person name="Warren W."/>
            <person name="Chinwalla A."/>
            <person name="Mardis E.R."/>
            <person name="Wilson R.K."/>
        </authorList>
    </citation>
    <scope>NUCLEOTIDE SEQUENCE [LARGE SCALE GENOMIC DNA]</scope>
    <source>
        <strain evidence="1">DSM 14600</strain>
    </source>
</reference>
<name>C4GA27_9FIRM</name>
<dbReference type="eggNOG" id="ENOG50322UQ">
    <property type="taxonomic scope" value="Bacteria"/>
</dbReference>
<dbReference type="AlphaFoldDB" id="C4GA27"/>